<dbReference type="InterPro" id="IPR015293">
    <property type="entry name" value="BE_C"/>
</dbReference>
<name>A0ABX1ZA43_9BACL</name>
<dbReference type="InterPro" id="IPR011330">
    <property type="entry name" value="Glyco_hydro/deAcase_b/a-brl"/>
</dbReference>
<keyword evidence="9" id="KW-1185">Reference proteome</keyword>
<dbReference type="SUPFAM" id="SSF88713">
    <property type="entry name" value="Glycoside hydrolase/deacetylase"/>
    <property type="match status" value="1"/>
</dbReference>
<evidence type="ECO:0000256" key="3">
    <source>
        <dbReference type="RuleBase" id="RU361196"/>
    </source>
</evidence>
<evidence type="ECO:0000256" key="2">
    <source>
        <dbReference type="ARBA" id="ARBA00023277"/>
    </source>
</evidence>
<dbReference type="PANTHER" id="PTHR41695:SF1">
    <property type="entry name" value="1,4-ALPHA-GLUCAN BRANCHING ENZYME TK1436"/>
    <property type="match status" value="1"/>
</dbReference>
<dbReference type="Gene3D" id="3.40.50.2000">
    <property type="entry name" value="Glycogen Phosphorylase B"/>
    <property type="match status" value="2"/>
</dbReference>
<dbReference type="Proteomes" id="UP000658690">
    <property type="component" value="Unassembled WGS sequence"/>
</dbReference>
<dbReference type="SUPFAM" id="SSF88688">
    <property type="entry name" value="Families 57/38 glycoside transferase middle domain"/>
    <property type="match status" value="1"/>
</dbReference>
<evidence type="ECO:0000259" key="5">
    <source>
        <dbReference type="Pfam" id="PF03065"/>
    </source>
</evidence>
<sequence>MSTNTNANVSTSSNVQGFVALLLHAHIPYVRHEEENITLEERWFFEAVVDSYLPLIEMMERLLEDEVPFHLTLSLSPTLLAMLEDSRLKKRLRRHLTSLCELAQREVIRLWGHADFGPTAKLYADQYHRLKALYDRLRGDLIGKFRSLRSTGCLELITCAATHAFLPLVKNDASLRAQLEAAVMEFRRHFGSAPAGVWLPECGYTPALEPHLQALGLRYFVVDAHAHAQAMITPQEEAAKTKVKIAAGTPLRTQSGACAFARDLEAGAQVWSAEVGYPSDANYREYYRDIGYDLGQDGGAEWEYLKPYVLPDGARIHTGFKYYSVTGAAAGDTKAPYHPARAAQKAQQDAEHFVASRVAQLRRLAEEREALALAAGDREARPAEPPVIVCPYDAELFGHWWYEGHQWLEAVLRGLAAARSLEGVVVDTTTLGGYAAAHAPTTEAKLPVSSWGRGGYAEVWLQPRSQWVHPLLHAAEDRMVLAAQKHPNPELLTKMQQRALNQAARELLLAQSSDWTFILDAETVTTYAANRIETHVSHFHQLLNGLETAASDKELSEFVISLERRSPFLPELHYRLFQTSPSISLNSSLHFSSNPKSSPLRILMLAWEYPPRVIGGLARAVCDLSKHLAAFGHEVHVVTCLAPDCLPYERSNGVHIHRVEVLQSTGAIHFLDWVFQMNMAFTDAIHRLTLQGMQFDIIHAHDWLVFYAAKESKNALQLPLLATIHATEYGRNQGKLDTPVQQRIHALENKLADEADQLVVCSLYMQEEVIRLFHVPIHKITHIPNGVIPFRAAAASLENVNPLLSNALFSGDKQNRIIAFLGRLVYEKGVHILIAAMRLVLKRYPEAKLIIAGIGPELEGLERLAAPLGDRVSFTGFLDETDKSQLLLSAELCVIPSLYEPFGLVALEAMANGTPLIVSDTGGLAEIVDHGINGCKVLPGDANALAFQIAHFFEKPDDATELAAAALSKVSEIFHWDQISTLTTETYEKLILLHPQRSGIFPNQKEIIK</sequence>
<evidence type="ECO:0000256" key="1">
    <source>
        <dbReference type="ARBA" id="ARBA00006821"/>
    </source>
</evidence>
<keyword evidence="2 3" id="KW-0119">Carbohydrate metabolism</keyword>
<comment type="caution">
    <text evidence="8">The sequence shown here is derived from an EMBL/GenBank/DDBJ whole genome shotgun (WGS) entry which is preliminary data.</text>
</comment>
<evidence type="ECO:0000313" key="8">
    <source>
        <dbReference type="EMBL" id="NOU90187.1"/>
    </source>
</evidence>
<dbReference type="Gene3D" id="1.20.1430.10">
    <property type="entry name" value="Families 57/38 glycoside transferase, middle domain"/>
    <property type="match status" value="1"/>
</dbReference>
<dbReference type="SUPFAM" id="SSF53756">
    <property type="entry name" value="UDP-Glycosyltransferase/glycogen phosphorylase"/>
    <property type="match status" value="1"/>
</dbReference>
<dbReference type="InterPro" id="IPR040042">
    <property type="entry name" value="Branching_enz_MT3115-like"/>
</dbReference>
<dbReference type="InterPro" id="IPR028098">
    <property type="entry name" value="Glyco_trans_4-like_N"/>
</dbReference>
<feature type="domain" description="Glycosyl transferase family 1" evidence="4">
    <location>
        <begin position="813"/>
        <end position="966"/>
    </location>
</feature>
<dbReference type="RefSeq" id="WP_171693004.1">
    <property type="nucleotide sequence ID" value="NZ_WHOC01000161.1"/>
</dbReference>
<dbReference type="EMBL" id="WHOC01000161">
    <property type="protein sequence ID" value="NOU90187.1"/>
    <property type="molecule type" value="Genomic_DNA"/>
</dbReference>
<dbReference type="InterPro" id="IPR028995">
    <property type="entry name" value="Glyco_hydro_57/38_cen_sf"/>
</dbReference>
<accession>A0ABX1ZA43</accession>
<evidence type="ECO:0000313" key="9">
    <source>
        <dbReference type="Proteomes" id="UP000658690"/>
    </source>
</evidence>
<dbReference type="PANTHER" id="PTHR41695">
    <property type="entry name" value="1,4-ALPHA-GLUCAN BRANCHING ENZYME RV3031-RELATED"/>
    <property type="match status" value="1"/>
</dbReference>
<dbReference type="CDD" id="cd03801">
    <property type="entry name" value="GT4_PimA-like"/>
    <property type="match status" value="1"/>
</dbReference>
<feature type="domain" description="1,4-alpha-glucan branching enzyme C-terminal" evidence="6">
    <location>
        <begin position="472"/>
        <end position="577"/>
    </location>
</feature>
<dbReference type="InterPro" id="IPR004300">
    <property type="entry name" value="Glyco_hydro_57_N"/>
</dbReference>
<evidence type="ECO:0000259" key="6">
    <source>
        <dbReference type="Pfam" id="PF09210"/>
    </source>
</evidence>
<dbReference type="Pfam" id="PF03065">
    <property type="entry name" value="Glyco_hydro_57"/>
    <property type="match status" value="1"/>
</dbReference>
<organism evidence="8 9">
    <name type="scientific">Paenibacillus germinis</name>
    <dbReference type="NCBI Taxonomy" id="2654979"/>
    <lineage>
        <taxon>Bacteria</taxon>
        <taxon>Bacillati</taxon>
        <taxon>Bacillota</taxon>
        <taxon>Bacilli</taxon>
        <taxon>Bacillales</taxon>
        <taxon>Paenibacillaceae</taxon>
        <taxon>Paenibacillus</taxon>
    </lineage>
</organism>
<comment type="similarity">
    <text evidence="1 3">Belongs to the glycosyl hydrolase 57 family.</text>
</comment>
<feature type="domain" description="Glycoside hydrolase family 57 N-terminal" evidence="5">
    <location>
        <begin position="20"/>
        <end position="229"/>
    </location>
</feature>
<dbReference type="Pfam" id="PF13439">
    <property type="entry name" value="Glyco_transf_4"/>
    <property type="match status" value="1"/>
</dbReference>
<dbReference type="InterPro" id="IPR037090">
    <property type="entry name" value="57_glycoside_trans_central"/>
</dbReference>
<gene>
    <name evidence="8" type="ORF">GC102_31245</name>
</gene>
<dbReference type="Pfam" id="PF00534">
    <property type="entry name" value="Glycos_transf_1"/>
    <property type="match status" value="1"/>
</dbReference>
<protein>
    <submittedName>
        <fullName evidence="8">DUF1957 domain-containing protein</fullName>
    </submittedName>
</protein>
<dbReference type="InterPro" id="IPR001296">
    <property type="entry name" value="Glyco_trans_1"/>
</dbReference>
<reference evidence="8 9" key="1">
    <citation type="submission" date="2019-10" db="EMBL/GenBank/DDBJ databases">
        <title>Description of Paenibacillus choica sp. nov.</title>
        <authorList>
            <person name="Carlier A."/>
            <person name="Qi S."/>
        </authorList>
    </citation>
    <scope>NUCLEOTIDE SEQUENCE [LARGE SCALE GENOMIC DNA]</scope>
    <source>
        <strain evidence="8 9">LMG 31460</strain>
    </source>
</reference>
<proteinExistence type="inferred from homology"/>
<dbReference type="CDD" id="cd10792">
    <property type="entry name" value="GH57N_AmyC_like"/>
    <property type="match status" value="1"/>
</dbReference>
<evidence type="ECO:0000259" key="4">
    <source>
        <dbReference type="Pfam" id="PF00534"/>
    </source>
</evidence>
<dbReference type="InterPro" id="IPR027291">
    <property type="entry name" value="Glyco_hydro_38_N_sf"/>
</dbReference>
<feature type="domain" description="Glycosyltransferase subfamily 4-like N-terminal" evidence="7">
    <location>
        <begin position="614"/>
        <end position="787"/>
    </location>
</feature>
<dbReference type="Pfam" id="PF09210">
    <property type="entry name" value="BE_C"/>
    <property type="match status" value="1"/>
</dbReference>
<dbReference type="Gene3D" id="3.20.110.10">
    <property type="entry name" value="Glycoside hydrolase 38, N terminal domain"/>
    <property type="match status" value="1"/>
</dbReference>
<evidence type="ECO:0000259" key="7">
    <source>
        <dbReference type="Pfam" id="PF13439"/>
    </source>
</evidence>